<dbReference type="InterPro" id="IPR047187">
    <property type="entry name" value="SF1_C_Upf1"/>
</dbReference>
<dbReference type="Pfam" id="PF13086">
    <property type="entry name" value="AAA_11"/>
    <property type="match status" value="1"/>
</dbReference>
<keyword evidence="1" id="KW-0175">Coiled coil</keyword>
<dbReference type="SUPFAM" id="SSF52980">
    <property type="entry name" value="Restriction endonuclease-like"/>
    <property type="match status" value="1"/>
</dbReference>
<dbReference type="Proteomes" id="UP000322139">
    <property type="component" value="Unassembled WGS sequence"/>
</dbReference>
<dbReference type="EMBL" id="VTER01000010">
    <property type="protein sequence ID" value="TYS45620.1"/>
    <property type="molecule type" value="Genomic_DNA"/>
</dbReference>
<dbReference type="PANTHER" id="PTHR10887:SF495">
    <property type="entry name" value="HELICASE SENATAXIN ISOFORM X1-RELATED"/>
    <property type="match status" value="1"/>
</dbReference>
<dbReference type="Pfam" id="PF18741">
    <property type="entry name" value="MTES_1575"/>
    <property type="match status" value="1"/>
</dbReference>
<dbReference type="GO" id="GO:0004386">
    <property type="term" value="F:helicase activity"/>
    <property type="evidence" value="ECO:0007669"/>
    <property type="project" value="InterPro"/>
</dbReference>
<evidence type="ECO:0000313" key="5">
    <source>
        <dbReference type="EMBL" id="TYS45620.1"/>
    </source>
</evidence>
<dbReference type="InterPro" id="IPR041679">
    <property type="entry name" value="DNA2/NAM7-like_C"/>
</dbReference>
<dbReference type="InterPro" id="IPR049468">
    <property type="entry name" value="Restrct_endonuc-II-like_dom"/>
</dbReference>
<sequence length="1624" mass="187649">MSSSTLERDKTSRLFTYLKELSLLKAPLIRDIQNYEDYIFLNEIPDELSCISPLSTDVTDIWIEIKKPLKPNFPLPPNSIENWLSPYFQNNDIKKEPSLVERITNPEYIENDAGEASEPEKESPYLYLKDFPQILNTFKYYKTGKWEPWREEFIRFEKVQSIYTKLFSLYQKQKKLGEQYELMIGVGLLNWKTPDNQLAHRHVLTIPCSFQFNANDGIIRVSPPPVGTKTELEQDMLELEMRLDNKALVSIKEKIEDLDTSFWDKELLDSICRSFAFSLSANGTYKENELSNKRDTTTEPDILFSPALILRKRNEKGFQQACTKIIESVKGLENHIPEGIKRIFEEIDDYQELENLSKDAAKNSIKADSTIYFPLEANDEQRKIIANLETRNGVLVQGPPGTGKSHTIANLISHLLSSGKRVLITSETARALGVLKDKIPDALQDLCVSLLGADSKSFKDLEKVVQIISNKRDTWDQERAINEITQLSNNLKNMKESRASIQQQLRSIREKDTYNHNFLNGAYKGTAQTIAKSINADSGKYNWFKDNLEMDTVCPLSKQECFELIDLLELLNDQVQEQIQYSIPSLDVLDAPDLFKQNSIREETILRELEKFKKPEKERTDQFKHISVEKRKDLNNLLRDLAKVLKEVNRKDEDWLQSALLDLHQARFRPWEDFHSQIIGSIEMIRPLAINHNLKEITGAEDIPPSQLLSDATQLHAHFKEGKGLGMPLLRPKVVKDAWYIVKDVRIDGQKCDSLESISLLEETVKTDQTLRKIEQVIQDQLKVELNPIQSRSLSLARIEDIMAPFNLLLSIKRKTDTIQEEYNEVPFIIESPLNEQHVSTLLDFLESISLNEELKQIKKHFQQFIERIEKSVDVSEKHTLVDDLVEAAILRNTERYSEYHTKLIELDDYGRKSRRCEDLLHRLRAVLPKLYSDLVETFKVHTWTERFNHLENAVDWAKVNTWLTQFSQTSDKELSGQLDDLDNRIKETITNLGAIKAWFSTLSTMTEGQRQHLLAWTTSMRKVGKGTGKNAHIHLKDAQKHMSECRDAIPAWIMPLYRVFDTFDMEPNLFDVVIIDEASQSGPDAVILQYIAKKLIVVGDDKQISPEYVGMKREDVQYLRKQYLSDFKLADMLDIENSFFDLANVLFGGRITLREHFRCMPEIIEFSNRVSYSNTPLMPLRQYPPNRLEPIKNVHVPKGFREGSGSKVMNRPEAEALVAQVKACIENPLYKGKSMGVISLQNEGQGQLIERLLVEEIGTEEIEKRNIICGDAYAFQGDERDIMFLSMVAAPGQTAMRAVTTEKDKRRFNVAVSRAKDQLWLFHTPTLNDFRNKDCLRYQLISYCENPDKKILESNRALCESDFERSVFDQITAKGYKVIPQHEVAGYRIDMVIEGEKGRIAVECDGDEWHGPDRYDYDMNRQRILERCGWKFWRVRGSDYYYNPEKAISPLWDTLKYYEIEPIGTQAKNMDSKPQLVSNHMEDTETNNQMSVTNKIQFTFDELVDPKTPERNEQGFEPVLLMPKPDFEQENVHKILSSIETENKLDITQKLTSPKNGIKEFLESKGLEVIDKRNKGGALWVLGGQELSPLIEELRKDNIVFTFAYNGSKSTDKRPSWYTSYLE</sequence>
<dbReference type="RefSeq" id="WP_148976161.1">
    <property type="nucleotide sequence ID" value="NZ_VTER01000010.1"/>
</dbReference>
<dbReference type="InterPro" id="IPR011335">
    <property type="entry name" value="Restrct_endonuc-II-like"/>
</dbReference>
<reference evidence="5 6" key="1">
    <citation type="submission" date="2019-08" db="EMBL/GenBank/DDBJ databases">
        <title>Bacillus genomes from the desert of Cuatro Cienegas, Coahuila.</title>
        <authorList>
            <person name="Olmedo-Alvarez G."/>
        </authorList>
    </citation>
    <scope>NUCLEOTIDE SEQUENCE [LARGE SCALE GENOMIC DNA]</scope>
    <source>
        <strain evidence="5 6">CH446_14T</strain>
    </source>
</reference>
<dbReference type="Gene3D" id="3.40.50.300">
    <property type="entry name" value="P-loop containing nucleotide triphosphate hydrolases"/>
    <property type="match status" value="3"/>
</dbReference>
<accession>A0A5D4R4X4</accession>
<organism evidence="5 6">
    <name type="scientific">Bacillus infantis</name>
    <dbReference type="NCBI Taxonomy" id="324767"/>
    <lineage>
        <taxon>Bacteria</taxon>
        <taxon>Bacillati</taxon>
        <taxon>Bacillota</taxon>
        <taxon>Bacilli</taxon>
        <taxon>Bacillales</taxon>
        <taxon>Bacillaceae</taxon>
        <taxon>Bacillus</taxon>
    </lineage>
</organism>
<evidence type="ECO:0000259" key="4">
    <source>
        <dbReference type="Pfam" id="PF18741"/>
    </source>
</evidence>
<comment type="caution">
    <text evidence="5">The sequence shown here is derived from an EMBL/GenBank/DDBJ whole genome shotgun (WGS) entry which is preliminary data.</text>
</comment>
<feature type="domain" description="DNA2/NAM7 helicase helicase" evidence="2">
    <location>
        <begin position="377"/>
        <end position="648"/>
    </location>
</feature>
<evidence type="ECO:0000256" key="1">
    <source>
        <dbReference type="SAM" id="Coils"/>
    </source>
</evidence>
<dbReference type="SUPFAM" id="SSF52540">
    <property type="entry name" value="P-loop containing nucleoside triphosphate hydrolases"/>
    <property type="match status" value="2"/>
</dbReference>
<dbReference type="PANTHER" id="PTHR10887">
    <property type="entry name" value="DNA2/NAM7 HELICASE FAMILY"/>
    <property type="match status" value="1"/>
</dbReference>
<feature type="domain" description="Restriction endonuclease type II-like" evidence="4">
    <location>
        <begin position="1364"/>
        <end position="1456"/>
    </location>
</feature>
<dbReference type="InterPro" id="IPR045055">
    <property type="entry name" value="DNA2/NAM7-like"/>
</dbReference>
<feature type="domain" description="DNA2/NAM7 helicase-like C-terminal" evidence="3">
    <location>
        <begin position="1151"/>
        <end position="1322"/>
    </location>
</feature>
<feature type="coiled-coil region" evidence="1">
    <location>
        <begin position="477"/>
        <end position="511"/>
    </location>
</feature>
<evidence type="ECO:0000259" key="3">
    <source>
        <dbReference type="Pfam" id="PF13087"/>
    </source>
</evidence>
<dbReference type="Gene3D" id="3.40.960.10">
    <property type="entry name" value="VSR Endonuclease"/>
    <property type="match status" value="1"/>
</dbReference>
<dbReference type="InterPro" id="IPR041677">
    <property type="entry name" value="DNA2/NAM7_AAA_11"/>
</dbReference>
<gene>
    <name evidence="5" type="ORF">FZD51_18760</name>
</gene>
<proteinExistence type="predicted"/>
<dbReference type="InterPro" id="IPR027417">
    <property type="entry name" value="P-loop_NTPase"/>
</dbReference>
<protein>
    <submittedName>
        <fullName evidence="5">AAA family ATPase</fullName>
    </submittedName>
</protein>
<name>A0A5D4R4X4_9BACI</name>
<evidence type="ECO:0000313" key="6">
    <source>
        <dbReference type="Proteomes" id="UP000322139"/>
    </source>
</evidence>
<dbReference type="CDD" id="cd18808">
    <property type="entry name" value="SF1_C_Upf1"/>
    <property type="match status" value="1"/>
</dbReference>
<dbReference type="Pfam" id="PF13087">
    <property type="entry name" value="AAA_12"/>
    <property type="match status" value="1"/>
</dbReference>
<evidence type="ECO:0000259" key="2">
    <source>
        <dbReference type="Pfam" id="PF13086"/>
    </source>
</evidence>